<protein>
    <submittedName>
        <fullName evidence="1">Uncharacterized protein</fullName>
    </submittedName>
</protein>
<dbReference type="PANTHER" id="PTHR16120:SF0">
    <property type="entry name" value="AP-5 COMPLEX SUBUNIT SIGMA-1"/>
    <property type="match status" value="1"/>
</dbReference>
<evidence type="ECO:0000313" key="1">
    <source>
        <dbReference type="EMBL" id="KDR13731.1"/>
    </source>
</evidence>
<dbReference type="InParanoid" id="A0A067QUT0"/>
<dbReference type="STRING" id="136037.A0A067QUT0"/>
<evidence type="ECO:0000313" key="2">
    <source>
        <dbReference type="Proteomes" id="UP000027135"/>
    </source>
</evidence>
<dbReference type="EMBL" id="KK852923">
    <property type="protein sequence ID" value="KDR13731.1"/>
    <property type="molecule type" value="Genomic_DNA"/>
</dbReference>
<sequence>MQYSMKVKHSLVPILVNSDYKEAFMKGIYMERRWKKENGVEIPVIWQGVPGLGFVLLCSKSENYVQAHNVLDVIIHQLEKHLQFITNPVMALTIIETVALIVNQFLPGGKLLFMNSRLVRQFEKQIEVHLFSK</sequence>
<dbReference type="GO" id="GO:0016197">
    <property type="term" value="P:endosomal transport"/>
    <property type="evidence" value="ECO:0007669"/>
    <property type="project" value="InterPro"/>
</dbReference>
<dbReference type="Proteomes" id="UP000027135">
    <property type="component" value="Unassembled WGS sequence"/>
</dbReference>
<reference evidence="1 2" key="1">
    <citation type="journal article" date="2014" name="Nat. Commun.">
        <title>Molecular traces of alternative social organization in a termite genome.</title>
        <authorList>
            <person name="Terrapon N."/>
            <person name="Li C."/>
            <person name="Robertson H.M."/>
            <person name="Ji L."/>
            <person name="Meng X."/>
            <person name="Booth W."/>
            <person name="Chen Z."/>
            <person name="Childers C.P."/>
            <person name="Glastad K.M."/>
            <person name="Gokhale K."/>
            <person name="Gowin J."/>
            <person name="Gronenberg W."/>
            <person name="Hermansen R.A."/>
            <person name="Hu H."/>
            <person name="Hunt B.G."/>
            <person name="Huylmans A.K."/>
            <person name="Khalil S.M."/>
            <person name="Mitchell R.D."/>
            <person name="Munoz-Torres M.C."/>
            <person name="Mustard J.A."/>
            <person name="Pan H."/>
            <person name="Reese J.T."/>
            <person name="Scharf M.E."/>
            <person name="Sun F."/>
            <person name="Vogel H."/>
            <person name="Xiao J."/>
            <person name="Yang W."/>
            <person name="Yang Z."/>
            <person name="Yang Z."/>
            <person name="Zhou J."/>
            <person name="Zhu J."/>
            <person name="Brent C.S."/>
            <person name="Elsik C.G."/>
            <person name="Goodisman M.A."/>
            <person name="Liberles D.A."/>
            <person name="Roe R.M."/>
            <person name="Vargo E.L."/>
            <person name="Vilcinskas A."/>
            <person name="Wang J."/>
            <person name="Bornberg-Bauer E."/>
            <person name="Korb J."/>
            <person name="Zhang G."/>
            <person name="Liebig J."/>
        </authorList>
    </citation>
    <scope>NUCLEOTIDE SEQUENCE [LARGE SCALE GENOMIC DNA]</scope>
    <source>
        <tissue evidence="1">Whole organism</tissue>
    </source>
</reference>
<dbReference type="GO" id="GO:0000724">
    <property type="term" value="P:double-strand break repair via homologous recombination"/>
    <property type="evidence" value="ECO:0007669"/>
    <property type="project" value="InterPro"/>
</dbReference>
<dbReference type="GO" id="GO:0005770">
    <property type="term" value="C:late endosome"/>
    <property type="evidence" value="ECO:0007669"/>
    <property type="project" value="TreeGrafter"/>
</dbReference>
<dbReference type="InterPro" id="IPR029392">
    <property type="entry name" value="AP-5_subunit_s1"/>
</dbReference>
<dbReference type="GO" id="GO:0005829">
    <property type="term" value="C:cytosol"/>
    <property type="evidence" value="ECO:0007669"/>
    <property type="project" value="TreeGrafter"/>
</dbReference>
<accession>A0A067QUT0</accession>
<dbReference type="Pfam" id="PF15001">
    <property type="entry name" value="AP-5_subunit_s1"/>
    <property type="match status" value="1"/>
</dbReference>
<dbReference type="GO" id="GO:0005764">
    <property type="term" value="C:lysosome"/>
    <property type="evidence" value="ECO:0007669"/>
    <property type="project" value="TreeGrafter"/>
</dbReference>
<dbReference type="PANTHER" id="PTHR16120">
    <property type="entry name" value="AP-5 COMPLEX SUBUNIT SIGMA-1"/>
    <property type="match status" value="1"/>
</dbReference>
<dbReference type="GO" id="GO:0030119">
    <property type="term" value="C:AP-type membrane coat adaptor complex"/>
    <property type="evidence" value="ECO:0007669"/>
    <property type="project" value="InterPro"/>
</dbReference>
<gene>
    <name evidence="1" type="ORF">L798_12129</name>
</gene>
<keyword evidence="2" id="KW-1185">Reference proteome</keyword>
<proteinExistence type="predicted"/>
<organism evidence="1 2">
    <name type="scientific">Zootermopsis nevadensis</name>
    <name type="common">Dampwood termite</name>
    <dbReference type="NCBI Taxonomy" id="136037"/>
    <lineage>
        <taxon>Eukaryota</taxon>
        <taxon>Metazoa</taxon>
        <taxon>Ecdysozoa</taxon>
        <taxon>Arthropoda</taxon>
        <taxon>Hexapoda</taxon>
        <taxon>Insecta</taxon>
        <taxon>Pterygota</taxon>
        <taxon>Neoptera</taxon>
        <taxon>Polyneoptera</taxon>
        <taxon>Dictyoptera</taxon>
        <taxon>Blattodea</taxon>
        <taxon>Blattoidea</taxon>
        <taxon>Termitoidae</taxon>
        <taxon>Termopsidae</taxon>
        <taxon>Zootermopsis</taxon>
    </lineage>
</organism>
<dbReference type="AlphaFoldDB" id="A0A067QUT0"/>
<name>A0A067QUT0_ZOONE</name>